<proteinExistence type="predicted"/>
<dbReference type="Proteomes" id="UP001525890">
    <property type="component" value="Unassembled WGS sequence"/>
</dbReference>
<gene>
    <name evidence="2" type="ORF">NG799_19925</name>
</gene>
<sequence length="240" mass="26905">MTKSEGFDLTRSVDELLRFSADQLRSIGRLRLIGYGLLVLALFDTIQLFIAPNFMNPAWELQTMGGLVERVPVPLLGLALVFFGEDYNRNGLEDILLKVLSWVTLLLAVLSLLLIPLGVINTGRINTNTTNQINTQAQQELSLLQQIEEQVQTGTPEQLQTLALELNRLGLPVDGQNTEQLKADILTNIPTAKERVQVQSQQQIQNQRQTLLKNSVKWNLGALVASVLFFMIWRGTGWAR</sequence>
<evidence type="ECO:0000256" key="1">
    <source>
        <dbReference type="SAM" id="Phobius"/>
    </source>
</evidence>
<reference evidence="2 3" key="1">
    <citation type="journal article" date="2022" name="Front. Microbiol.">
        <title>High genomic differentiation and limited gene flow indicate recent cryptic speciation within the genus Laspinema (cyanobacteria).</title>
        <authorList>
            <person name="Stanojkovic A."/>
            <person name="Skoupy S."/>
            <person name="Skaloud P."/>
            <person name="Dvorak P."/>
        </authorList>
    </citation>
    <scope>NUCLEOTIDE SEQUENCE [LARGE SCALE GENOMIC DNA]</scope>
    <source>
        <strain evidence="2 3">D2a</strain>
    </source>
</reference>
<dbReference type="InterPro" id="IPR047709">
    <property type="entry name" value="HpsJ-like"/>
</dbReference>
<dbReference type="EMBL" id="JAMXFF010000033">
    <property type="protein sequence ID" value="MCT7968580.1"/>
    <property type="molecule type" value="Genomic_DNA"/>
</dbReference>
<keyword evidence="1" id="KW-0472">Membrane</keyword>
<protein>
    <submittedName>
        <fullName evidence="2">HpsJ family protein</fullName>
    </submittedName>
</protein>
<evidence type="ECO:0000313" key="3">
    <source>
        <dbReference type="Proteomes" id="UP001525890"/>
    </source>
</evidence>
<keyword evidence="1" id="KW-0812">Transmembrane</keyword>
<evidence type="ECO:0000313" key="2">
    <source>
        <dbReference type="EMBL" id="MCT7968580.1"/>
    </source>
</evidence>
<feature type="transmembrane region" description="Helical" evidence="1">
    <location>
        <begin position="99"/>
        <end position="120"/>
    </location>
</feature>
<name>A0ABT2MX66_9CYAN</name>
<keyword evidence="3" id="KW-1185">Reference proteome</keyword>
<dbReference type="RefSeq" id="WP_368008094.1">
    <property type="nucleotide sequence ID" value="NZ_JAMXFF010000033.1"/>
</dbReference>
<comment type="caution">
    <text evidence="2">The sequence shown here is derived from an EMBL/GenBank/DDBJ whole genome shotgun (WGS) entry which is preliminary data.</text>
</comment>
<keyword evidence="1" id="KW-1133">Transmembrane helix</keyword>
<feature type="transmembrane region" description="Helical" evidence="1">
    <location>
        <begin position="32"/>
        <end position="51"/>
    </location>
</feature>
<dbReference type="NCBIfam" id="NF038305">
    <property type="entry name" value="HpsJ_fam"/>
    <property type="match status" value="1"/>
</dbReference>
<feature type="transmembrane region" description="Helical" evidence="1">
    <location>
        <begin position="216"/>
        <end position="233"/>
    </location>
</feature>
<accession>A0ABT2MX66</accession>
<organism evidence="2 3">
    <name type="scientific">Laspinema palackyanum D2a</name>
    <dbReference type="NCBI Taxonomy" id="2953684"/>
    <lineage>
        <taxon>Bacteria</taxon>
        <taxon>Bacillati</taxon>
        <taxon>Cyanobacteriota</taxon>
        <taxon>Cyanophyceae</taxon>
        <taxon>Oscillatoriophycideae</taxon>
        <taxon>Oscillatoriales</taxon>
        <taxon>Laspinemataceae</taxon>
        <taxon>Laspinema</taxon>
        <taxon>Laspinema palackyanum</taxon>
    </lineage>
</organism>